<evidence type="ECO:0000313" key="2">
    <source>
        <dbReference type="Proteomes" id="UP001152484"/>
    </source>
</evidence>
<comment type="caution">
    <text evidence="1">The sequence shown here is derived from an EMBL/GenBank/DDBJ whole genome shotgun (WGS) entry which is preliminary data.</text>
</comment>
<sequence length="121" mass="13686">MYPHITATVPPLHHRHCVTFTPPSVLHPLTIVNASPPPALPTSHCRDPTVAQRCPTDQTLGSAHHFRLPNPYLSLYSSINIDSAHLRRHSLHNEIRLPAKKMEKKRTAWIGGESGIGWWRR</sequence>
<evidence type="ECO:0000313" key="1">
    <source>
        <dbReference type="EMBL" id="CAH9096213.1"/>
    </source>
</evidence>
<proteinExistence type="predicted"/>
<accession>A0A9P0ZEN3</accession>
<protein>
    <submittedName>
        <fullName evidence="1">Uncharacterized protein</fullName>
    </submittedName>
</protein>
<dbReference type="AlphaFoldDB" id="A0A9P0ZEN3"/>
<gene>
    <name evidence="1" type="ORF">CEURO_LOCUS13324</name>
</gene>
<dbReference type="EMBL" id="CAMAPE010000035">
    <property type="protein sequence ID" value="CAH9096213.1"/>
    <property type="molecule type" value="Genomic_DNA"/>
</dbReference>
<reference evidence="1" key="1">
    <citation type="submission" date="2022-07" db="EMBL/GenBank/DDBJ databases">
        <authorList>
            <person name="Macas J."/>
            <person name="Novak P."/>
            <person name="Neumann P."/>
        </authorList>
    </citation>
    <scope>NUCLEOTIDE SEQUENCE</scope>
</reference>
<organism evidence="1 2">
    <name type="scientific">Cuscuta europaea</name>
    <name type="common">European dodder</name>
    <dbReference type="NCBI Taxonomy" id="41803"/>
    <lineage>
        <taxon>Eukaryota</taxon>
        <taxon>Viridiplantae</taxon>
        <taxon>Streptophyta</taxon>
        <taxon>Embryophyta</taxon>
        <taxon>Tracheophyta</taxon>
        <taxon>Spermatophyta</taxon>
        <taxon>Magnoliopsida</taxon>
        <taxon>eudicotyledons</taxon>
        <taxon>Gunneridae</taxon>
        <taxon>Pentapetalae</taxon>
        <taxon>asterids</taxon>
        <taxon>lamiids</taxon>
        <taxon>Solanales</taxon>
        <taxon>Convolvulaceae</taxon>
        <taxon>Cuscuteae</taxon>
        <taxon>Cuscuta</taxon>
        <taxon>Cuscuta subgen. Cuscuta</taxon>
    </lineage>
</organism>
<keyword evidence="2" id="KW-1185">Reference proteome</keyword>
<dbReference type="Proteomes" id="UP001152484">
    <property type="component" value="Unassembled WGS sequence"/>
</dbReference>
<name>A0A9P0ZEN3_CUSEU</name>